<proteinExistence type="predicted"/>
<gene>
    <name evidence="1" type="ORF">IFM89_033245</name>
</gene>
<comment type="caution">
    <text evidence="1">The sequence shown here is derived from an EMBL/GenBank/DDBJ whole genome shotgun (WGS) entry which is preliminary data.</text>
</comment>
<protein>
    <recommendedName>
        <fullName evidence="3">RNase H type-1 domain-containing protein</fullName>
    </recommendedName>
</protein>
<dbReference type="EMBL" id="JADFTS010000001">
    <property type="protein sequence ID" value="KAF9626426.1"/>
    <property type="molecule type" value="Genomic_DNA"/>
</dbReference>
<dbReference type="Proteomes" id="UP000631114">
    <property type="component" value="Unassembled WGS sequence"/>
</dbReference>
<organism evidence="1 2">
    <name type="scientific">Coptis chinensis</name>
    <dbReference type="NCBI Taxonomy" id="261450"/>
    <lineage>
        <taxon>Eukaryota</taxon>
        <taxon>Viridiplantae</taxon>
        <taxon>Streptophyta</taxon>
        <taxon>Embryophyta</taxon>
        <taxon>Tracheophyta</taxon>
        <taxon>Spermatophyta</taxon>
        <taxon>Magnoliopsida</taxon>
        <taxon>Ranunculales</taxon>
        <taxon>Ranunculaceae</taxon>
        <taxon>Coptidoideae</taxon>
        <taxon>Coptis</taxon>
    </lineage>
</organism>
<name>A0A835MJY2_9MAGN</name>
<evidence type="ECO:0000313" key="2">
    <source>
        <dbReference type="Proteomes" id="UP000631114"/>
    </source>
</evidence>
<accession>A0A835MJY2</accession>
<evidence type="ECO:0000313" key="1">
    <source>
        <dbReference type="EMBL" id="KAF9626426.1"/>
    </source>
</evidence>
<reference evidence="1 2" key="1">
    <citation type="submission" date="2020-10" db="EMBL/GenBank/DDBJ databases">
        <title>The Coptis chinensis genome and diversification of protoberbering-type alkaloids.</title>
        <authorList>
            <person name="Wang B."/>
            <person name="Shu S."/>
            <person name="Song C."/>
            <person name="Liu Y."/>
        </authorList>
    </citation>
    <scope>NUCLEOTIDE SEQUENCE [LARGE SCALE GENOMIC DNA]</scope>
    <source>
        <strain evidence="1">HL-2020</strain>
        <tissue evidence="1">Leaf</tissue>
    </source>
</reference>
<evidence type="ECO:0008006" key="3">
    <source>
        <dbReference type="Google" id="ProtNLM"/>
    </source>
</evidence>
<keyword evidence="2" id="KW-1185">Reference proteome</keyword>
<sequence>MSSEEAGLLLTTWITPYLPKPNQLRFSVLSSLQLTIWELGEALLFLKWFLHLEKQMRRESRSTYVRGYEEIALPFMPLLRMLKETWLKPRTLYGVHGADQKMELMLNVDGSVEDNNGYGGVIRNRQGSSTKKSILYQELMAVEKGLVGATLLGVRKLRIGSNSLIKDSQCNTRKKRNPMVLC</sequence>
<dbReference type="AlphaFoldDB" id="A0A835MJY2"/>